<evidence type="ECO:0000313" key="4">
    <source>
        <dbReference type="Proteomes" id="UP000257109"/>
    </source>
</evidence>
<keyword evidence="4" id="KW-1185">Reference proteome</keyword>
<feature type="region of interest" description="Disordered" evidence="1">
    <location>
        <begin position="143"/>
        <end position="172"/>
    </location>
</feature>
<dbReference type="Proteomes" id="UP000257109">
    <property type="component" value="Unassembled WGS sequence"/>
</dbReference>
<dbReference type="AlphaFoldDB" id="A0A371IHA4"/>
<comment type="caution">
    <text evidence="3">The sequence shown here is derived from an EMBL/GenBank/DDBJ whole genome shotgun (WGS) entry which is preliminary data.</text>
</comment>
<feature type="compositionally biased region" description="Basic and acidic residues" evidence="1">
    <location>
        <begin position="151"/>
        <end position="171"/>
    </location>
</feature>
<accession>A0A371IHA4</accession>
<dbReference type="EMBL" id="QJKJ01000074">
    <property type="protein sequence ID" value="RDY14437.1"/>
    <property type="molecule type" value="Genomic_DNA"/>
</dbReference>
<keyword evidence="2" id="KW-0732">Signal</keyword>
<organism evidence="3 4">
    <name type="scientific">Mucuna pruriens</name>
    <name type="common">Velvet bean</name>
    <name type="synonym">Dolichos pruriens</name>
    <dbReference type="NCBI Taxonomy" id="157652"/>
    <lineage>
        <taxon>Eukaryota</taxon>
        <taxon>Viridiplantae</taxon>
        <taxon>Streptophyta</taxon>
        <taxon>Embryophyta</taxon>
        <taxon>Tracheophyta</taxon>
        <taxon>Spermatophyta</taxon>
        <taxon>Magnoliopsida</taxon>
        <taxon>eudicotyledons</taxon>
        <taxon>Gunneridae</taxon>
        <taxon>Pentapetalae</taxon>
        <taxon>rosids</taxon>
        <taxon>fabids</taxon>
        <taxon>Fabales</taxon>
        <taxon>Fabaceae</taxon>
        <taxon>Papilionoideae</taxon>
        <taxon>50 kb inversion clade</taxon>
        <taxon>NPAAA clade</taxon>
        <taxon>indigoferoid/millettioid clade</taxon>
        <taxon>Phaseoleae</taxon>
        <taxon>Mucuna</taxon>
    </lineage>
</organism>
<evidence type="ECO:0000256" key="1">
    <source>
        <dbReference type="SAM" id="MobiDB-lite"/>
    </source>
</evidence>
<name>A0A371IHA4_MUCPR</name>
<gene>
    <name evidence="3" type="ORF">CR513_00480</name>
</gene>
<reference evidence="3" key="1">
    <citation type="submission" date="2018-05" db="EMBL/GenBank/DDBJ databases">
        <title>Draft genome of Mucuna pruriens seed.</title>
        <authorList>
            <person name="Nnadi N.E."/>
            <person name="Vos R."/>
            <person name="Hasami M.H."/>
            <person name="Devisetty U.K."/>
            <person name="Aguiy J.C."/>
        </authorList>
    </citation>
    <scope>NUCLEOTIDE SEQUENCE [LARGE SCALE GENOMIC DNA]</scope>
    <source>
        <strain evidence="3">JCA_2017</strain>
    </source>
</reference>
<evidence type="ECO:0000256" key="2">
    <source>
        <dbReference type="SAM" id="SignalP"/>
    </source>
</evidence>
<feature type="chain" id="PRO_5016680842" evidence="2">
    <location>
        <begin position="20"/>
        <end position="187"/>
    </location>
</feature>
<sequence>MASTLVLGWPLCWMADVEDATGPLLIELLPYWAIWLCGEKLNKVGKGLDLVQKDTQSINTKVEDLSKGKKEKAKIASMHESEGIYGRDNLSASSGGRRGSYTCLTAKSLHFWEIASHMNLSELLHQAIKVEMQLRRRSASRKICGGSSRWKGKEKEKDRASREKSLKKGSEASKGTRTYFYSCASYS</sequence>
<protein>
    <submittedName>
        <fullName evidence="3">Uncharacterized protein</fullName>
    </submittedName>
</protein>
<feature type="non-terminal residue" evidence="3">
    <location>
        <position position="1"/>
    </location>
</feature>
<feature type="signal peptide" evidence="2">
    <location>
        <begin position="1"/>
        <end position="19"/>
    </location>
</feature>
<evidence type="ECO:0000313" key="3">
    <source>
        <dbReference type="EMBL" id="RDY14437.1"/>
    </source>
</evidence>
<proteinExistence type="predicted"/>